<proteinExistence type="predicted"/>
<dbReference type="CDD" id="cd16433">
    <property type="entry name" value="CheB"/>
    <property type="match status" value="1"/>
</dbReference>
<keyword evidence="4" id="KW-0145">Chemotaxis</keyword>
<evidence type="ECO:0000313" key="7">
    <source>
        <dbReference type="EMBL" id="SMB84379.1"/>
    </source>
</evidence>
<dbReference type="GO" id="GO:0006935">
    <property type="term" value="P:chemotaxis"/>
    <property type="evidence" value="ECO:0007669"/>
    <property type="project" value="UniProtKB-UniRule"/>
</dbReference>
<dbReference type="InterPro" id="IPR035909">
    <property type="entry name" value="CheB_C"/>
</dbReference>
<feature type="domain" description="CheB-type methylesterase" evidence="6">
    <location>
        <begin position="1"/>
        <end position="189"/>
    </location>
</feature>
<dbReference type="Pfam" id="PF01339">
    <property type="entry name" value="CheB_methylest"/>
    <property type="match status" value="1"/>
</dbReference>
<evidence type="ECO:0000256" key="5">
    <source>
        <dbReference type="SAM" id="MobiDB-lite"/>
    </source>
</evidence>
<name>A0A1W1UTR4_9DEIO</name>
<dbReference type="SUPFAM" id="SSF52738">
    <property type="entry name" value="Methylesterase CheB, C-terminal domain"/>
    <property type="match status" value="1"/>
</dbReference>
<dbReference type="PANTHER" id="PTHR42872">
    <property type="entry name" value="PROTEIN-GLUTAMATE METHYLESTERASE/PROTEIN-GLUTAMINE GLUTAMINASE"/>
    <property type="match status" value="1"/>
</dbReference>
<dbReference type="PROSITE" id="PS50122">
    <property type="entry name" value="CHEB"/>
    <property type="match status" value="1"/>
</dbReference>
<dbReference type="GO" id="GO:0005737">
    <property type="term" value="C:cytoplasm"/>
    <property type="evidence" value="ECO:0007669"/>
    <property type="project" value="InterPro"/>
</dbReference>
<dbReference type="PANTHER" id="PTHR42872:SF6">
    <property type="entry name" value="PROTEIN-GLUTAMATE METHYLESTERASE_PROTEIN-GLUTAMINE GLUTAMINASE"/>
    <property type="match status" value="1"/>
</dbReference>
<feature type="active site" evidence="4">
    <location>
        <position position="131"/>
    </location>
</feature>
<evidence type="ECO:0000256" key="4">
    <source>
        <dbReference type="PROSITE-ProRule" id="PRU00050"/>
    </source>
</evidence>
<gene>
    <name evidence="7" type="ORF">SAMN00790413_05106</name>
</gene>
<dbReference type="RefSeq" id="WP_245808230.1">
    <property type="nucleotide sequence ID" value="NZ_FWWU01000007.1"/>
</dbReference>
<dbReference type="AlphaFoldDB" id="A0A1W1UTR4"/>
<dbReference type="InterPro" id="IPR011247">
    <property type="entry name" value="Chemotax_prot-Glu_Me-esterase"/>
</dbReference>
<feature type="compositionally biased region" description="Basic and acidic residues" evidence="5">
    <location>
        <begin position="317"/>
        <end position="328"/>
    </location>
</feature>
<feature type="active site" evidence="4">
    <location>
        <position position="39"/>
    </location>
</feature>
<dbReference type="EMBL" id="FWWU01000007">
    <property type="protein sequence ID" value="SMB84379.1"/>
    <property type="molecule type" value="Genomic_DNA"/>
</dbReference>
<evidence type="ECO:0000259" key="6">
    <source>
        <dbReference type="PROSITE" id="PS50122"/>
    </source>
</evidence>
<keyword evidence="1 4" id="KW-0378">Hydrolase</keyword>
<feature type="active site" evidence="4">
    <location>
        <position position="12"/>
    </location>
</feature>
<dbReference type="InterPro" id="IPR000673">
    <property type="entry name" value="Sig_transdc_resp-reg_Me-estase"/>
</dbReference>
<dbReference type="GO" id="GO:0008984">
    <property type="term" value="F:protein-glutamate methylesterase activity"/>
    <property type="evidence" value="ECO:0007669"/>
    <property type="project" value="UniProtKB-EC"/>
</dbReference>
<reference evidence="7 8" key="1">
    <citation type="submission" date="2017-04" db="EMBL/GenBank/DDBJ databases">
        <authorList>
            <person name="Afonso C.L."/>
            <person name="Miller P.J."/>
            <person name="Scott M.A."/>
            <person name="Spackman E."/>
            <person name="Goraichik I."/>
            <person name="Dimitrov K.M."/>
            <person name="Suarez D.L."/>
            <person name="Swayne D.E."/>
        </authorList>
    </citation>
    <scope>NUCLEOTIDE SEQUENCE [LARGE SCALE GENOMIC DNA]</scope>
    <source>
        <strain evidence="7 8">KR-140</strain>
    </source>
</reference>
<dbReference type="EC" id="3.1.1.61" evidence="2"/>
<dbReference type="STRING" id="695939.SAMN00790413_05106"/>
<accession>A0A1W1UTR4</accession>
<evidence type="ECO:0000256" key="2">
    <source>
        <dbReference type="ARBA" id="ARBA00039140"/>
    </source>
</evidence>
<dbReference type="Proteomes" id="UP000192582">
    <property type="component" value="Unassembled WGS sequence"/>
</dbReference>
<dbReference type="PIRSF" id="PIRSF036461">
    <property type="entry name" value="Chmtx_methlestr"/>
    <property type="match status" value="1"/>
</dbReference>
<organism evidence="7 8">
    <name type="scientific">Deinococcus hopiensis KR-140</name>
    <dbReference type="NCBI Taxonomy" id="695939"/>
    <lineage>
        <taxon>Bacteria</taxon>
        <taxon>Thermotogati</taxon>
        <taxon>Deinococcota</taxon>
        <taxon>Deinococci</taxon>
        <taxon>Deinococcales</taxon>
        <taxon>Deinococcaceae</taxon>
        <taxon>Deinococcus</taxon>
    </lineage>
</organism>
<sequence>MSSVPVVVIGGSAGALVPLREITANLPQDFPAAVLVVIHVSPDYPSHLPDILSRSGPLPARHAEQGEALLPGQIYVAPPDHHLLVAADRVRLSRGPKENRSRPSIDVLFRSAAYTHRPNVVGVLLSGMLDDGASGLWTIKQLGGRAIAQHPEDAEFDSMPLSGLRIVTVDAMPYARDIAPTLQRLLGPSVPPQEIQGMNDEEWQRLELEVGIASGDNAFHSGLLTHGSPSTFTCPECHGVLIRLREGNTLRFRCHTGHAYTAVGLLSELRSSVEASLWNAARTLDEDVMLLEHLAKHHEEAGQPELADAYRAEAQDARARGGRVRQDALRTAQTGRDRLLNLQGEAPAEAEGP</sequence>
<protein>
    <recommendedName>
        <fullName evidence="2">protein-glutamate methylesterase</fullName>
        <ecNumber evidence="2">3.1.1.61</ecNumber>
    </recommendedName>
</protein>
<dbReference type="GO" id="GO:0000156">
    <property type="term" value="F:phosphorelay response regulator activity"/>
    <property type="evidence" value="ECO:0007669"/>
    <property type="project" value="InterPro"/>
</dbReference>
<evidence type="ECO:0000256" key="1">
    <source>
        <dbReference type="ARBA" id="ARBA00022801"/>
    </source>
</evidence>
<evidence type="ECO:0000256" key="3">
    <source>
        <dbReference type="ARBA" id="ARBA00048267"/>
    </source>
</evidence>
<keyword evidence="8" id="KW-1185">Reference proteome</keyword>
<evidence type="ECO:0000313" key="8">
    <source>
        <dbReference type="Proteomes" id="UP000192582"/>
    </source>
</evidence>
<dbReference type="Gene3D" id="3.40.50.180">
    <property type="entry name" value="Methylesterase CheB, C-terminal domain"/>
    <property type="match status" value="1"/>
</dbReference>
<comment type="catalytic activity">
    <reaction evidence="3">
        <text>[protein]-L-glutamate 5-O-methyl ester + H2O = L-glutamyl-[protein] + methanol + H(+)</text>
        <dbReference type="Rhea" id="RHEA:23236"/>
        <dbReference type="Rhea" id="RHEA-COMP:10208"/>
        <dbReference type="Rhea" id="RHEA-COMP:10311"/>
        <dbReference type="ChEBI" id="CHEBI:15377"/>
        <dbReference type="ChEBI" id="CHEBI:15378"/>
        <dbReference type="ChEBI" id="CHEBI:17790"/>
        <dbReference type="ChEBI" id="CHEBI:29973"/>
        <dbReference type="ChEBI" id="CHEBI:82795"/>
        <dbReference type="EC" id="3.1.1.61"/>
    </reaction>
</comment>
<feature type="region of interest" description="Disordered" evidence="5">
    <location>
        <begin position="317"/>
        <end position="353"/>
    </location>
</feature>